<evidence type="ECO:0000313" key="6">
    <source>
        <dbReference type="Proteomes" id="UP000019102"/>
    </source>
</evidence>
<dbReference type="Pfam" id="PF22020">
    <property type="entry name" value="RlmL_1st"/>
    <property type="match status" value="1"/>
</dbReference>
<comment type="caution">
    <text evidence="5">The sequence shown here is derived from an EMBL/GenBank/DDBJ whole genome shotgun (WGS) entry which is preliminary data.</text>
</comment>
<dbReference type="InterPro" id="IPR054170">
    <property type="entry name" value="RlmL_1st"/>
</dbReference>
<dbReference type="GO" id="GO:0008990">
    <property type="term" value="F:rRNA (guanine-N2-)-methyltransferase activity"/>
    <property type="evidence" value="ECO:0007669"/>
    <property type="project" value="TreeGrafter"/>
</dbReference>
<dbReference type="FunFam" id="3.30.2130.30:FF:000001">
    <property type="entry name" value="Ribosomal RNA large subunit methyltransferase K/L"/>
    <property type="match status" value="1"/>
</dbReference>
<keyword evidence="3" id="KW-0694">RNA-binding</keyword>
<dbReference type="PROSITE" id="PS51165">
    <property type="entry name" value="THUMP"/>
    <property type="match status" value="1"/>
</dbReference>
<dbReference type="GO" id="GO:0070043">
    <property type="term" value="F:rRNA (guanine-N7-)-methyltransferase activity"/>
    <property type="evidence" value="ECO:0007669"/>
    <property type="project" value="TreeGrafter"/>
</dbReference>
<keyword evidence="2" id="KW-0808">Transferase</keyword>
<protein>
    <submittedName>
        <fullName evidence="5">N6-adenine-specific DNA methylase</fullName>
    </submittedName>
</protein>
<evidence type="ECO:0000256" key="2">
    <source>
        <dbReference type="ARBA" id="ARBA00022679"/>
    </source>
</evidence>
<evidence type="ECO:0000313" key="5">
    <source>
        <dbReference type="EMBL" id="GAE91411.1"/>
    </source>
</evidence>
<dbReference type="PANTHER" id="PTHR47313:SF1">
    <property type="entry name" value="RIBOSOMAL RNA LARGE SUBUNIT METHYLTRANSFERASE K_L"/>
    <property type="match status" value="1"/>
</dbReference>
<evidence type="ECO:0000256" key="3">
    <source>
        <dbReference type="PROSITE-ProRule" id="PRU00529"/>
    </source>
</evidence>
<dbReference type="SMART" id="SM00981">
    <property type="entry name" value="THUMP"/>
    <property type="match status" value="1"/>
</dbReference>
<dbReference type="AlphaFoldDB" id="W4VE25"/>
<dbReference type="eggNOG" id="COG0116">
    <property type="taxonomic scope" value="Bacteria"/>
</dbReference>
<dbReference type="Pfam" id="PF02926">
    <property type="entry name" value="THUMP"/>
    <property type="match status" value="1"/>
</dbReference>
<evidence type="ECO:0000256" key="1">
    <source>
        <dbReference type="ARBA" id="ARBA00022603"/>
    </source>
</evidence>
<sequence>MNTKVKLIATAAMGLEALVAKEVRQLGYEDTVVENGKVIFEADHHAIARCNLWLRTADRIKLVVGEFQATTYDELFEETKALPWERYITEDGKFPVTGKSHKSKLFSVPDCQSIVKKAIVEKLKQKHGIANWLEETGAEYKIEVALLKDNVLLTLDTSGAGLHKRGYRIGQGGCPPTERNISSCTSAINELESR</sequence>
<feature type="domain" description="THUMP" evidence="4">
    <location>
        <begin position="46"/>
        <end position="157"/>
    </location>
</feature>
<keyword evidence="1 5" id="KW-0489">Methyltransferase</keyword>
<dbReference type="STRING" id="1298598.JCM21714_360"/>
<dbReference type="PANTHER" id="PTHR47313">
    <property type="entry name" value="RIBOSOMAL RNA LARGE SUBUNIT METHYLTRANSFERASE K/L"/>
    <property type="match status" value="1"/>
</dbReference>
<reference evidence="5 6" key="1">
    <citation type="journal article" date="2014" name="Genome Announc.">
        <title>Draft Genome Sequence of the Boron-Tolerant and Moderately Halotolerant Bacterium Gracilibacillus boraciitolerans JCM 21714T.</title>
        <authorList>
            <person name="Ahmed I."/>
            <person name="Oshima K."/>
            <person name="Suda W."/>
            <person name="Kitamura K."/>
            <person name="Iida T."/>
            <person name="Ohmori Y."/>
            <person name="Fujiwara T."/>
            <person name="Hattori M."/>
            <person name="Ohkuma M."/>
        </authorList>
    </citation>
    <scope>NUCLEOTIDE SEQUENCE [LARGE SCALE GENOMIC DNA]</scope>
    <source>
        <strain evidence="5 6">JCM 21714</strain>
    </source>
</reference>
<accession>W4VE25</accession>
<gene>
    <name evidence="5" type="ORF">JCM21714_360</name>
</gene>
<name>W4VE25_9BACI</name>
<dbReference type="CDD" id="cd11715">
    <property type="entry name" value="THUMP_AdoMetMT"/>
    <property type="match status" value="1"/>
</dbReference>
<organism evidence="5 6">
    <name type="scientific">Gracilibacillus boraciitolerans JCM 21714</name>
    <dbReference type="NCBI Taxonomy" id="1298598"/>
    <lineage>
        <taxon>Bacteria</taxon>
        <taxon>Bacillati</taxon>
        <taxon>Bacillota</taxon>
        <taxon>Bacilli</taxon>
        <taxon>Bacillales</taxon>
        <taxon>Bacillaceae</taxon>
        <taxon>Gracilibacillus</taxon>
    </lineage>
</organism>
<dbReference type="Gene3D" id="3.30.2130.30">
    <property type="match status" value="1"/>
</dbReference>
<dbReference type="InterPro" id="IPR004114">
    <property type="entry name" value="THUMP_dom"/>
</dbReference>
<keyword evidence="6" id="KW-1185">Reference proteome</keyword>
<evidence type="ECO:0000259" key="4">
    <source>
        <dbReference type="PROSITE" id="PS51165"/>
    </source>
</evidence>
<dbReference type="EMBL" id="BAVS01000001">
    <property type="protein sequence ID" value="GAE91411.1"/>
    <property type="molecule type" value="Genomic_DNA"/>
</dbReference>
<dbReference type="Proteomes" id="UP000019102">
    <property type="component" value="Unassembled WGS sequence"/>
</dbReference>
<proteinExistence type="predicted"/>
<dbReference type="GO" id="GO:0003723">
    <property type="term" value="F:RNA binding"/>
    <property type="evidence" value="ECO:0007669"/>
    <property type="project" value="UniProtKB-UniRule"/>
</dbReference>